<organism evidence="1 2">
    <name type="scientific">Candidatus Methylumidiphilus alinenensis</name>
    <dbReference type="NCBI Taxonomy" id="2202197"/>
    <lineage>
        <taxon>Bacteria</taxon>
        <taxon>Pseudomonadati</taxon>
        <taxon>Pseudomonadota</taxon>
        <taxon>Gammaproteobacteria</taxon>
        <taxon>Methylococcales</taxon>
        <taxon>Candidatus Methylumidiphilus</taxon>
    </lineage>
</organism>
<name>A0A2W4QR83_9GAMM</name>
<gene>
    <name evidence="1" type="ORF">DM484_21270</name>
</gene>
<evidence type="ECO:0000313" key="2">
    <source>
        <dbReference type="Proteomes" id="UP000249396"/>
    </source>
</evidence>
<dbReference type="Proteomes" id="UP000249396">
    <property type="component" value="Unassembled WGS sequence"/>
</dbReference>
<proteinExistence type="predicted"/>
<dbReference type="Pfam" id="PF07505">
    <property type="entry name" value="DUF5131"/>
    <property type="match status" value="1"/>
</dbReference>
<evidence type="ECO:0008006" key="3">
    <source>
        <dbReference type="Google" id="ProtNLM"/>
    </source>
</evidence>
<dbReference type="AlphaFoldDB" id="A0A2W4QR83"/>
<protein>
    <recommendedName>
        <fullName evidence="3">Phage Gp37/Gp68 family protein</fullName>
    </recommendedName>
</protein>
<reference evidence="1 2" key="1">
    <citation type="journal article" date="2018" name="Aquat. Microb. Ecol.">
        <title>Gammaproteobacterial methanotrophs dominate.</title>
        <authorList>
            <person name="Rissanen A.J."/>
            <person name="Saarenheimo J."/>
            <person name="Tiirola M."/>
            <person name="Peura S."/>
            <person name="Aalto S.L."/>
            <person name="Karvinen A."/>
            <person name="Nykanen H."/>
        </authorList>
    </citation>
    <scope>NUCLEOTIDE SEQUENCE [LARGE SCALE GENOMIC DNA]</scope>
    <source>
        <strain evidence="1">AMbin10</strain>
    </source>
</reference>
<dbReference type="InterPro" id="IPR011101">
    <property type="entry name" value="DUF5131"/>
</dbReference>
<sequence length="254" mass="29020">MANKSRIEWTQQTWNPTTGCSKISPGCKHCYAEVMAHRLHAMGTPGYENEFQLTMHTERLKQPIKRRAPTLYFVNSMSDLFHEDVPDAFLDEVFEVIMNTPRHTYQVLTKRAIRLPVYFAKRPCPPNVWLGVSVEDRAYGTPRIEPLQQVNAKVRFLSIEPLLQDLGKLDLTGIHWVIVGGESGTKGRPMLFEWVENIRQQADQAGVGFFFKQWGTWGADGVRRNKKANGRLLDGQTWDAWPQSVEAISHSITP</sequence>
<comment type="caution">
    <text evidence="1">The sequence shown here is derived from an EMBL/GenBank/DDBJ whole genome shotgun (WGS) entry which is preliminary data.</text>
</comment>
<evidence type="ECO:0000313" key="1">
    <source>
        <dbReference type="EMBL" id="PZN74472.1"/>
    </source>
</evidence>
<accession>A0A2W4QR83</accession>
<dbReference type="EMBL" id="QJPH01000426">
    <property type="protein sequence ID" value="PZN74472.1"/>
    <property type="molecule type" value="Genomic_DNA"/>
</dbReference>